<dbReference type="InterPro" id="IPR015860">
    <property type="entry name" value="ABC_transpr_TagH-like"/>
</dbReference>
<evidence type="ECO:0000259" key="6">
    <source>
        <dbReference type="PROSITE" id="PS50893"/>
    </source>
</evidence>
<dbReference type="PROSITE" id="PS00211">
    <property type="entry name" value="ABC_TRANSPORTER_1"/>
    <property type="match status" value="1"/>
</dbReference>
<sequence length="425" mass="48076">MTTHNRQPTTDNPQPTTDNPQPTTDNQVLIKVENLSKKFCKDLKTSLWYGVKDLVSGIAGNKAERELRPKEFWAVKDINFELRRGECLGLIGHNGAGKSTLLKILNGLINPDAGKVTIRGKVGALIELGAGFNPILSGRENIYNNGAVLGFTRKEIDAKVDEIIAFAELEEFIDMPVKNYSSGMRVRLGFAVAAQMEPDVLIIDEVLAVGDLGFVLKCFKRIDTILPNTAIVFVSHNMPMVSRICNKIILMDRGVAKFQGDEVGKAIDQYYTRFSNNNSNVVFDDGNLELVKAKLLGAKNLNNIPHLHWGDDFQLYLKFKINNLQIVPSFHVLIFDKEQRPVAIFDSNKEQYLLDKKDTYIEFNVLHHNFQLSKGMYNVGLNIYKSERRDPIMRINDLLKFQILHDIDVSPPFFLKSNFKFISNV</sequence>
<dbReference type="InterPro" id="IPR027417">
    <property type="entry name" value="P-loop_NTPase"/>
</dbReference>
<evidence type="ECO:0000256" key="3">
    <source>
        <dbReference type="ARBA" id="ARBA00022741"/>
    </source>
</evidence>
<dbReference type="Pfam" id="PF00005">
    <property type="entry name" value="ABC_tran"/>
    <property type="match status" value="1"/>
</dbReference>
<evidence type="ECO:0000313" key="8">
    <source>
        <dbReference type="Proteomes" id="UP001297092"/>
    </source>
</evidence>
<dbReference type="SUPFAM" id="SSF52540">
    <property type="entry name" value="P-loop containing nucleoside triphosphate hydrolases"/>
    <property type="match status" value="1"/>
</dbReference>
<keyword evidence="4 7" id="KW-0067">ATP-binding</keyword>
<dbReference type="Gene3D" id="3.40.50.300">
    <property type="entry name" value="P-loop containing nucleotide triphosphate hydrolases"/>
    <property type="match status" value="1"/>
</dbReference>
<dbReference type="GO" id="GO:0005524">
    <property type="term" value="F:ATP binding"/>
    <property type="evidence" value="ECO:0007669"/>
    <property type="project" value="UniProtKB-KW"/>
</dbReference>
<feature type="region of interest" description="Disordered" evidence="5">
    <location>
        <begin position="1"/>
        <end position="24"/>
    </location>
</feature>
<gene>
    <name evidence="7" type="ORF">KIV10_09610</name>
</gene>
<dbReference type="PANTHER" id="PTHR46743">
    <property type="entry name" value="TEICHOIC ACIDS EXPORT ATP-BINDING PROTEIN TAGH"/>
    <property type="match status" value="1"/>
</dbReference>
<keyword evidence="2" id="KW-0813">Transport</keyword>
<dbReference type="PANTHER" id="PTHR46743:SF2">
    <property type="entry name" value="TEICHOIC ACIDS EXPORT ATP-BINDING PROTEIN TAGH"/>
    <property type="match status" value="1"/>
</dbReference>
<evidence type="ECO:0000256" key="2">
    <source>
        <dbReference type="ARBA" id="ARBA00022448"/>
    </source>
</evidence>
<dbReference type="InterPro" id="IPR050683">
    <property type="entry name" value="Bact_Polysacc_Export_ATP-bd"/>
</dbReference>
<evidence type="ECO:0000313" key="7">
    <source>
        <dbReference type="EMBL" id="MBT0608438.1"/>
    </source>
</evidence>
<evidence type="ECO:0000256" key="1">
    <source>
        <dbReference type="ARBA" id="ARBA00005417"/>
    </source>
</evidence>
<evidence type="ECO:0000256" key="4">
    <source>
        <dbReference type="ARBA" id="ARBA00022840"/>
    </source>
</evidence>
<dbReference type="EMBL" id="JAHCTB010000004">
    <property type="protein sequence ID" value="MBT0608438.1"/>
    <property type="molecule type" value="Genomic_DNA"/>
</dbReference>
<dbReference type="SMART" id="SM00382">
    <property type="entry name" value="AAA"/>
    <property type="match status" value="1"/>
</dbReference>
<dbReference type="CDD" id="cd03220">
    <property type="entry name" value="ABC_KpsT_Wzt"/>
    <property type="match status" value="1"/>
</dbReference>
<feature type="domain" description="ABC transporter" evidence="6">
    <location>
        <begin position="30"/>
        <end position="278"/>
    </location>
</feature>
<feature type="compositionally biased region" description="Low complexity" evidence="5">
    <location>
        <begin position="7"/>
        <end position="24"/>
    </location>
</feature>
<protein>
    <submittedName>
        <fullName evidence="7">ABC transporter ATP-binding protein</fullName>
    </submittedName>
</protein>
<dbReference type="InterPro" id="IPR003439">
    <property type="entry name" value="ABC_transporter-like_ATP-bd"/>
</dbReference>
<comment type="similarity">
    <text evidence="1">Belongs to the ABC transporter superfamily.</text>
</comment>
<accession>A0ABS5S5E0</accession>
<evidence type="ECO:0000256" key="5">
    <source>
        <dbReference type="SAM" id="MobiDB-lite"/>
    </source>
</evidence>
<dbReference type="Proteomes" id="UP001297092">
    <property type="component" value="Unassembled WGS sequence"/>
</dbReference>
<proteinExistence type="inferred from homology"/>
<keyword evidence="8" id="KW-1185">Reference proteome</keyword>
<name>A0ABS5S5E0_9FLAO</name>
<reference evidence="7 8" key="1">
    <citation type="submission" date="2021-05" db="EMBL/GenBank/DDBJ databases">
        <title>Aequorivita echinoideorum JCM 30378 genome.</title>
        <authorList>
            <person name="Zhang H."/>
            <person name="Li C."/>
        </authorList>
    </citation>
    <scope>NUCLEOTIDE SEQUENCE [LARGE SCALE GENOMIC DNA]</scope>
    <source>
        <strain evidence="7 8">JCM30378</strain>
    </source>
</reference>
<dbReference type="InterPro" id="IPR003593">
    <property type="entry name" value="AAA+_ATPase"/>
</dbReference>
<organism evidence="7 8">
    <name type="scientific">Aequorivita echinoideorum</name>
    <dbReference type="NCBI Taxonomy" id="1549647"/>
    <lineage>
        <taxon>Bacteria</taxon>
        <taxon>Pseudomonadati</taxon>
        <taxon>Bacteroidota</taxon>
        <taxon>Flavobacteriia</taxon>
        <taxon>Flavobacteriales</taxon>
        <taxon>Flavobacteriaceae</taxon>
        <taxon>Aequorivita</taxon>
    </lineage>
</organism>
<dbReference type="InterPro" id="IPR017871">
    <property type="entry name" value="ABC_transporter-like_CS"/>
</dbReference>
<dbReference type="PROSITE" id="PS50893">
    <property type="entry name" value="ABC_TRANSPORTER_2"/>
    <property type="match status" value="1"/>
</dbReference>
<keyword evidence="3" id="KW-0547">Nucleotide-binding</keyword>
<comment type="caution">
    <text evidence="7">The sequence shown here is derived from an EMBL/GenBank/DDBJ whole genome shotgun (WGS) entry which is preliminary data.</text>
</comment>